<dbReference type="InterPro" id="IPR036515">
    <property type="entry name" value="Transposase_17_sf"/>
</dbReference>
<dbReference type="PANTHER" id="PTHR36966:SF1">
    <property type="entry name" value="REP-ASSOCIATED TYROSINE TRANSPOSASE"/>
    <property type="match status" value="1"/>
</dbReference>
<comment type="caution">
    <text evidence="2">The sequence shown here is derived from an EMBL/GenBank/DDBJ whole genome shotgun (WGS) entry which is preliminary data.</text>
</comment>
<dbReference type="PANTHER" id="PTHR36966">
    <property type="entry name" value="REP-ASSOCIATED TYROSINE TRANSPOSASE"/>
    <property type="match status" value="1"/>
</dbReference>
<name>A0ABW1YLC4_9GAMM</name>
<protein>
    <submittedName>
        <fullName evidence="2">Transposase</fullName>
    </submittedName>
</protein>
<sequence length="149" mass="17149">MARKAEGHRLRLGRHSESNCIYLVTAVCFRRQKVFSNFWLGRSFVHALMAVEDSAATLCYVVMPDHIHWLVQLSELADLSSRVQKVKSLTTKALRGHRVGPVWQRGFHDHALRREEDLKSVARYVVANPLRAGLVTSLRDYPLWDAVWL</sequence>
<keyword evidence="3" id="KW-1185">Reference proteome</keyword>
<reference evidence="3" key="1">
    <citation type="journal article" date="2019" name="Int. J. Syst. Evol. Microbiol.">
        <title>The Global Catalogue of Microorganisms (GCM) 10K type strain sequencing project: providing services to taxonomists for standard genome sequencing and annotation.</title>
        <authorList>
            <consortium name="The Broad Institute Genomics Platform"/>
            <consortium name="The Broad Institute Genome Sequencing Center for Infectious Disease"/>
            <person name="Wu L."/>
            <person name="Ma J."/>
        </authorList>
    </citation>
    <scope>NUCLEOTIDE SEQUENCE [LARGE SCALE GENOMIC DNA]</scope>
    <source>
        <strain evidence="3">CGMCC 1.13718</strain>
    </source>
</reference>
<feature type="domain" description="Transposase IS200-like" evidence="1">
    <location>
        <begin position="17"/>
        <end position="128"/>
    </location>
</feature>
<gene>
    <name evidence="2" type="ORF">ACFQBM_06085</name>
</gene>
<dbReference type="NCBIfam" id="NF047646">
    <property type="entry name" value="REP_Tyr_transpos"/>
    <property type="match status" value="1"/>
</dbReference>
<evidence type="ECO:0000313" key="2">
    <source>
        <dbReference type="EMBL" id="MFC6632837.1"/>
    </source>
</evidence>
<accession>A0ABW1YLC4</accession>
<dbReference type="Proteomes" id="UP001596425">
    <property type="component" value="Unassembled WGS sequence"/>
</dbReference>
<evidence type="ECO:0000313" key="3">
    <source>
        <dbReference type="Proteomes" id="UP001596425"/>
    </source>
</evidence>
<dbReference type="Gene3D" id="3.30.70.1290">
    <property type="entry name" value="Transposase IS200-like"/>
    <property type="match status" value="1"/>
</dbReference>
<dbReference type="RefSeq" id="WP_193191836.1">
    <property type="nucleotide sequence ID" value="NZ_JACZFR010000024.1"/>
</dbReference>
<evidence type="ECO:0000259" key="1">
    <source>
        <dbReference type="SMART" id="SM01321"/>
    </source>
</evidence>
<organism evidence="2 3">
    <name type="scientific">Microbulbifer taiwanensis</name>
    <dbReference type="NCBI Taxonomy" id="986746"/>
    <lineage>
        <taxon>Bacteria</taxon>
        <taxon>Pseudomonadati</taxon>
        <taxon>Pseudomonadota</taxon>
        <taxon>Gammaproteobacteria</taxon>
        <taxon>Cellvibrionales</taxon>
        <taxon>Microbulbiferaceae</taxon>
        <taxon>Microbulbifer</taxon>
    </lineage>
</organism>
<dbReference type="InterPro" id="IPR002686">
    <property type="entry name" value="Transposase_17"/>
</dbReference>
<dbReference type="SMART" id="SM01321">
    <property type="entry name" value="Y1_Tnp"/>
    <property type="match status" value="1"/>
</dbReference>
<dbReference type="SUPFAM" id="SSF143422">
    <property type="entry name" value="Transposase IS200-like"/>
    <property type="match status" value="1"/>
</dbReference>
<proteinExistence type="predicted"/>
<dbReference type="InterPro" id="IPR052715">
    <property type="entry name" value="RAYT_transposase"/>
</dbReference>
<dbReference type="Pfam" id="PF01797">
    <property type="entry name" value="Y1_Tnp"/>
    <property type="match status" value="1"/>
</dbReference>
<dbReference type="EMBL" id="JBHSVR010000001">
    <property type="protein sequence ID" value="MFC6632837.1"/>
    <property type="molecule type" value="Genomic_DNA"/>
</dbReference>